<dbReference type="RefSeq" id="WP_380794202.1">
    <property type="nucleotide sequence ID" value="NZ_JBHRVU010000004.1"/>
</dbReference>
<evidence type="ECO:0008006" key="4">
    <source>
        <dbReference type="Google" id="ProtNLM"/>
    </source>
</evidence>
<accession>A0ABV7NCA4</accession>
<organism evidence="2 3">
    <name type="scientific">Sphingobium rhizovicinum</name>
    <dbReference type="NCBI Taxonomy" id="432308"/>
    <lineage>
        <taxon>Bacteria</taxon>
        <taxon>Pseudomonadati</taxon>
        <taxon>Pseudomonadota</taxon>
        <taxon>Alphaproteobacteria</taxon>
        <taxon>Sphingomonadales</taxon>
        <taxon>Sphingomonadaceae</taxon>
        <taxon>Sphingobium</taxon>
    </lineage>
</organism>
<reference evidence="3" key="1">
    <citation type="journal article" date="2019" name="Int. J. Syst. Evol. Microbiol.">
        <title>The Global Catalogue of Microorganisms (GCM) 10K type strain sequencing project: providing services to taxonomists for standard genome sequencing and annotation.</title>
        <authorList>
            <consortium name="The Broad Institute Genomics Platform"/>
            <consortium name="The Broad Institute Genome Sequencing Center for Infectious Disease"/>
            <person name="Wu L."/>
            <person name="Ma J."/>
        </authorList>
    </citation>
    <scope>NUCLEOTIDE SEQUENCE [LARGE SCALE GENOMIC DNA]</scope>
    <source>
        <strain evidence="3">CCM 7491</strain>
    </source>
</reference>
<feature type="region of interest" description="Disordered" evidence="1">
    <location>
        <begin position="1"/>
        <end position="25"/>
    </location>
</feature>
<protein>
    <recommendedName>
        <fullName evidence="4">Terminase</fullName>
    </recommendedName>
</protein>
<feature type="compositionally biased region" description="Basic residues" evidence="1">
    <location>
        <begin position="1"/>
        <end position="17"/>
    </location>
</feature>
<evidence type="ECO:0000313" key="3">
    <source>
        <dbReference type="Proteomes" id="UP001595681"/>
    </source>
</evidence>
<evidence type="ECO:0000256" key="1">
    <source>
        <dbReference type="SAM" id="MobiDB-lite"/>
    </source>
</evidence>
<evidence type="ECO:0000313" key="2">
    <source>
        <dbReference type="EMBL" id="MFC3440880.1"/>
    </source>
</evidence>
<comment type="caution">
    <text evidence="2">The sequence shown here is derived from an EMBL/GenBank/DDBJ whole genome shotgun (WGS) entry which is preliminary data.</text>
</comment>
<dbReference type="EMBL" id="JBHRVU010000004">
    <property type="protein sequence ID" value="MFC3440880.1"/>
    <property type="molecule type" value="Genomic_DNA"/>
</dbReference>
<sequence length="264" mass="28402">MAKRGRSAKRAGRKSARIPKETPPAQAVVTRKLVMRRQAIGLRIGGQRGGGKRAGAQAGAKDDVCVQLASARSDGWTGEKEQRFLATLALTCNTSEAARASGLCRASVYRRLSKDAAFAHAWMEAKSIGYEEIELMAMRAVRFGNEVEEMVYEAVKAQDRGGAVEAAGAGDGAGAGEASEAVVDAGAPAMRMKTRKVKRSRDLTIALRLLTLHREGVMAYREARAAAQSAAQRPDSPEAIAQSDEMMRIIRRERTARGSEGMVR</sequence>
<name>A0ABV7NCA4_9SPHN</name>
<dbReference type="Proteomes" id="UP001595681">
    <property type="component" value="Unassembled WGS sequence"/>
</dbReference>
<keyword evidence="3" id="KW-1185">Reference proteome</keyword>
<proteinExistence type="predicted"/>
<gene>
    <name evidence="2" type="ORF">ACFOKF_06645</name>
</gene>